<protein>
    <submittedName>
        <fullName evidence="2">Uncharacterized protein</fullName>
    </submittedName>
</protein>
<reference evidence="2 3" key="1">
    <citation type="submission" date="2023-10" db="EMBL/GenBank/DDBJ databases">
        <title>Marine bacteria isolated from horseshoe crab.</title>
        <authorList>
            <person name="Cheng T.H."/>
        </authorList>
    </citation>
    <scope>NUCLEOTIDE SEQUENCE [LARGE SCALE GENOMIC DNA]</scope>
    <source>
        <strain evidence="2 3">HSC6</strain>
    </source>
</reference>
<evidence type="ECO:0000313" key="2">
    <source>
        <dbReference type="EMBL" id="MDV5168331.1"/>
    </source>
</evidence>
<dbReference type="EMBL" id="JAWJZI010000002">
    <property type="protein sequence ID" value="MDV5168331.1"/>
    <property type="molecule type" value="Genomic_DNA"/>
</dbReference>
<feature type="signal peptide" evidence="1">
    <location>
        <begin position="1"/>
        <end position="18"/>
    </location>
</feature>
<keyword evidence="1" id="KW-0732">Signal</keyword>
<evidence type="ECO:0000313" key="3">
    <source>
        <dbReference type="Proteomes" id="UP001186452"/>
    </source>
</evidence>
<comment type="caution">
    <text evidence="2">The sequence shown here is derived from an EMBL/GenBank/DDBJ whole genome shotgun (WGS) entry which is preliminary data.</text>
</comment>
<dbReference type="RefSeq" id="WP_317521028.1">
    <property type="nucleotide sequence ID" value="NZ_JAWJZI010000002.1"/>
</dbReference>
<dbReference type="Proteomes" id="UP001186452">
    <property type="component" value="Unassembled WGS sequence"/>
</dbReference>
<proteinExistence type="predicted"/>
<organism evidence="2 3">
    <name type="scientific">Photobacterium rosenbergii</name>
    <dbReference type="NCBI Taxonomy" id="294936"/>
    <lineage>
        <taxon>Bacteria</taxon>
        <taxon>Pseudomonadati</taxon>
        <taxon>Pseudomonadota</taxon>
        <taxon>Gammaproteobacteria</taxon>
        <taxon>Vibrionales</taxon>
        <taxon>Vibrionaceae</taxon>
        <taxon>Photobacterium</taxon>
    </lineage>
</organism>
<keyword evidence="3" id="KW-1185">Reference proteome</keyword>
<accession>A0ABU3ZDZ9</accession>
<feature type="chain" id="PRO_5047101493" evidence="1">
    <location>
        <begin position="19"/>
        <end position="101"/>
    </location>
</feature>
<gene>
    <name evidence="2" type="ORF">R2X38_04860</name>
</gene>
<evidence type="ECO:0000256" key="1">
    <source>
        <dbReference type="SAM" id="SignalP"/>
    </source>
</evidence>
<name>A0ABU3ZDZ9_9GAMM</name>
<sequence length="101" mass="11274">MKKYAYLAALMFTTSVSAINTEGYVTIKEVKSWDTTIDVYLSDGQDHKCSDTNYKTRFVADSVKSHHVSFLLTAFSAGKSVSLAYNCDENGYPKIAGIRMR</sequence>